<name>A0A5N6LF20_9ASTR</name>
<dbReference type="AlphaFoldDB" id="A0A5N6LF20"/>
<proteinExistence type="predicted"/>
<evidence type="ECO:0000313" key="2">
    <source>
        <dbReference type="Proteomes" id="UP000326396"/>
    </source>
</evidence>
<keyword evidence="2" id="KW-1185">Reference proteome</keyword>
<accession>A0A5N6LF20</accession>
<dbReference type="EMBL" id="SZYD01001141">
    <property type="protein sequence ID" value="KAD1033747.1"/>
    <property type="molecule type" value="Genomic_DNA"/>
</dbReference>
<protein>
    <submittedName>
        <fullName evidence="1">Uncharacterized protein</fullName>
    </submittedName>
</protein>
<organism evidence="1 2">
    <name type="scientific">Mikania micrantha</name>
    <name type="common">bitter vine</name>
    <dbReference type="NCBI Taxonomy" id="192012"/>
    <lineage>
        <taxon>Eukaryota</taxon>
        <taxon>Viridiplantae</taxon>
        <taxon>Streptophyta</taxon>
        <taxon>Embryophyta</taxon>
        <taxon>Tracheophyta</taxon>
        <taxon>Spermatophyta</taxon>
        <taxon>Magnoliopsida</taxon>
        <taxon>eudicotyledons</taxon>
        <taxon>Gunneridae</taxon>
        <taxon>Pentapetalae</taxon>
        <taxon>asterids</taxon>
        <taxon>campanulids</taxon>
        <taxon>Asterales</taxon>
        <taxon>Asteraceae</taxon>
        <taxon>Asteroideae</taxon>
        <taxon>Heliantheae alliance</taxon>
        <taxon>Eupatorieae</taxon>
        <taxon>Mikania</taxon>
    </lineage>
</organism>
<gene>
    <name evidence="1" type="ORF">E3N88_43391</name>
</gene>
<reference evidence="1 2" key="1">
    <citation type="submission" date="2019-05" db="EMBL/GenBank/DDBJ databases">
        <title>Mikania micrantha, genome provides insights into the molecular mechanism of rapid growth.</title>
        <authorList>
            <person name="Liu B."/>
        </authorList>
    </citation>
    <scope>NUCLEOTIDE SEQUENCE [LARGE SCALE GENOMIC DNA]</scope>
    <source>
        <strain evidence="1">NLD-2019</strain>
        <tissue evidence="1">Leaf</tissue>
    </source>
</reference>
<comment type="caution">
    <text evidence="1">The sequence shown here is derived from an EMBL/GenBank/DDBJ whole genome shotgun (WGS) entry which is preliminary data.</text>
</comment>
<evidence type="ECO:0000313" key="1">
    <source>
        <dbReference type="EMBL" id="KAD1033747.1"/>
    </source>
</evidence>
<dbReference type="Proteomes" id="UP000326396">
    <property type="component" value="Unassembled WGS sequence"/>
</dbReference>
<sequence>MPHTRSQGAPEFELTSPEQILRARQQVSFLDPTLVMEPPPPTPPRQTVHELASHGVVGARSAITRLGPIVAPPIPTRGMHHVTSDMSTAARCEICRGGHSTYWVITTWERGIRFGYAKAAVIRFRASQGQLRRP</sequence>